<keyword evidence="1" id="KW-1133">Transmembrane helix</keyword>
<keyword evidence="1" id="KW-0812">Transmembrane</keyword>
<reference evidence="2" key="1">
    <citation type="submission" date="2021-03" db="EMBL/GenBank/DDBJ databases">
        <title>Antimicrobial resistance genes in bacteria isolated from Japanese honey, and their potential for conferring macrolide and lincosamide resistance in the American foulbrood pathogen Paenibacillus larvae.</title>
        <authorList>
            <person name="Okamoto M."/>
            <person name="Kumagai M."/>
            <person name="Kanamori H."/>
            <person name="Takamatsu D."/>
        </authorList>
    </citation>
    <scope>NUCLEOTIDE SEQUENCE</scope>
    <source>
        <strain evidence="2">J27TS8</strain>
    </source>
</reference>
<comment type="caution">
    <text evidence="2">The sequence shown here is derived from an EMBL/GenBank/DDBJ whole genome shotgun (WGS) entry which is preliminary data.</text>
</comment>
<feature type="transmembrane region" description="Helical" evidence="1">
    <location>
        <begin position="6"/>
        <end position="21"/>
    </location>
</feature>
<evidence type="ECO:0000313" key="2">
    <source>
        <dbReference type="EMBL" id="GIN62502.1"/>
    </source>
</evidence>
<keyword evidence="3" id="KW-1185">Reference proteome</keyword>
<protein>
    <submittedName>
        <fullName evidence="2">Uncharacterized protein</fullName>
    </submittedName>
</protein>
<accession>A0A919WIU2</accession>
<dbReference type="Proteomes" id="UP000682111">
    <property type="component" value="Unassembled WGS sequence"/>
</dbReference>
<name>A0A919WIU2_9BACI</name>
<gene>
    <name evidence="2" type="ORF">J27TS8_24950</name>
</gene>
<sequence length="77" mass="9007">MKWVYIVSITTLVILMFIFQWPKIKATEKKEKAAFVTLTVLGWAIAVFYVIFPSMPSPAKIVDFTLMQISNFFRTLW</sequence>
<keyword evidence="1" id="KW-0472">Membrane</keyword>
<proteinExistence type="predicted"/>
<dbReference type="AlphaFoldDB" id="A0A919WIU2"/>
<dbReference type="EMBL" id="BORC01000004">
    <property type="protein sequence ID" value="GIN62502.1"/>
    <property type="molecule type" value="Genomic_DNA"/>
</dbReference>
<evidence type="ECO:0000313" key="3">
    <source>
        <dbReference type="Proteomes" id="UP000682111"/>
    </source>
</evidence>
<organism evidence="2 3">
    <name type="scientific">Robertmurraya siralis</name>
    <dbReference type="NCBI Taxonomy" id="77777"/>
    <lineage>
        <taxon>Bacteria</taxon>
        <taxon>Bacillati</taxon>
        <taxon>Bacillota</taxon>
        <taxon>Bacilli</taxon>
        <taxon>Bacillales</taxon>
        <taxon>Bacillaceae</taxon>
        <taxon>Robertmurraya</taxon>
    </lineage>
</organism>
<feature type="transmembrane region" description="Helical" evidence="1">
    <location>
        <begin position="33"/>
        <end position="52"/>
    </location>
</feature>
<dbReference type="RefSeq" id="WP_212933794.1">
    <property type="nucleotide sequence ID" value="NZ_BORC01000004.1"/>
</dbReference>
<evidence type="ECO:0000256" key="1">
    <source>
        <dbReference type="SAM" id="Phobius"/>
    </source>
</evidence>